<dbReference type="InterPro" id="IPR011004">
    <property type="entry name" value="Trimer_LpxA-like_sf"/>
</dbReference>
<dbReference type="Proteomes" id="UP000256774">
    <property type="component" value="Unassembled WGS sequence"/>
</dbReference>
<evidence type="ECO:0000313" key="10">
    <source>
        <dbReference type="EMBL" id="REH37899.1"/>
    </source>
</evidence>
<dbReference type="InterPro" id="IPR029098">
    <property type="entry name" value="Acetyltransf_C"/>
</dbReference>
<evidence type="ECO:0000256" key="8">
    <source>
        <dbReference type="HAMAP-Rule" id="MF_00387"/>
    </source>
</evidence>
<dbReference type="Gene3D" id="1.20.1180.10">
    <property type="entry name" value="Udp N-acetylglucosamine O-acyltransferase, C-terminal domain"/>
    <property type="match status" value="1"/>
</dbReference>
<evidence type="ECO:0000313" key="11">
    <source>
        <dbReference type="Proteomes" id="UP000256774"/>
    </source>
</evidence>
<dbReference type="EC" id="2.3.1.129" evidence="8"/>
<dbReference type="PANTHER" id="PTHR43480:SF1">
    <property type="entry name" value="ACYL-[ACYL-CARRIER-PROTEIN]--UDP-N-ACETYLGLUCOSAMINE O-ACYLTRANSFERASE, MITOCHONDRIAL-RELATED"/>
    <property type="match status" value="1"/>
</dbReference>
<dbReference type="GO" id="GO:0008780">
    <property type="term" value="F:acyl-[acyl-carrier-protein]-UDP-N-acetylglucosamine O-acyltransferase activity"/>
    <property type="evidence" value="ECO:0007669"/>
    <property type="project" value="UniProtKB-UniRule"/>
</dbReference>
<dbReference type="PIRSF" id="PIRSF000456">
    <property type="entry name" value="UDP-GlcNAc_acltr"/>
    <property type="match status" value="1"/>
</dbReference>
<sequence length="258" mass="27589">MTDIHATAIVDSKAELADDVCIGPYSIVGPDVVIGAGTWVGPHAVISGPTVIGERNRIYQFASVGGDCQDKKYRDEPTRLEIGDDNIIRESCTLHRGTVQDQSLTKIGSRNLLMVNTHVAHDVIIGNDGIFANNVGIAGHVVIGDHVIIGGNSGIHQFCRIGSHAMLGGGTTLFKDIPAYVMASGNPAEARGMNFEGLKRRGWSSQTLNALRKAYKAVYRDGLTLDAAYPVLEALAVDAPEIQLFIDTLRASTRGIAR</sequence>
<evidence type="ECO:0000256" key="3">
    <source>
        <dbReference type="ARBA" id="ARBA00022556"/>
    </source>
</evidence>
<organism evidence="10 11">
    <name type="scientific">Paraperlucidibaca baekdonensis</name>
    <dbReference type="NCBI Taxonomy" id="748120"/>
    <lineage>
        <taxon>Bacteria</taxon>
        <taxon>Pseudomonadati</taxon>
        <taxon>Pseudomonadota</taxon>
        <taxon>Gammaproteobacteria</taxon>
        <taxon>Moraxellales</taxon>
        <taxon>Moraxellaceae</taxon>
        <taxon>Paraperlucidibaca</taxon>
    </lineage>
</organism>
<dbReference type="InterPro" id="IPR037157">
    <property type="entry name" value="Acetyltransf_C_sf"/>
</dbReference>
<keyword evidence="2 8" id="KW-0444">Lipid biosynthesis</keyword>
<keyword evidence="4 8" id="KW-0808">Transferase</keyword>
<dbReference type="GO" id="GO:0016020">
    <property type="term" value="C:membrane"/>
    <property type="evidence" value="ECO:0007669"/>
    <property type="project" value="GOC"/>
</dbReference>
<dbReference type="GO" id="GO:0005737">
    <property type="term" value="C:cytoplasm"/>
    <property type="evidence" value="ECO:0007669"/>
    <property type="project" value="UniProtKB-SubCell"/>
</dbReference>
<dbReference type="GO" id="GO:0009245">
    <property type="term" value="P:lipid A biosynthetic process"/>
    <property type="evidence" value="ECO:0007669"/>
    <property type="project" value="UniProtKB-UniRule"/>
</dbReference>
<evidence type="ECO:0000259" key="9">
    <source>
        <dbReference type="Pfam" id="PF13720"/>
    </source>
</evidence>
<dbReference type="InterPro" id="IPR001451">
    <property type="entry name" value="Hexapep"/>
</dbReference>
<dbReference type="NCBIfam" id="TIGR01852">
    <property type="entry name" value="lipid_A_lpxA"/>
    <property type="match status" value="1"/>
</dbReference>
<feature type="domain" description="UDP N-acetylglucosamine O-acyltransferase C-terminal" evidence="9">
    <location>
        <begin position="176"/>
        <end position="256"/>
    </location>
</feature>
<dbReference type="UniPathway" id="UPA00359">
    <property type="reaction ID" value="UER00477"/>
</dbReference>
<dbReference type="NCBIfam" id="NF003657">
    <property type="entry name" value="PRK05289.1"/>
    <property type="match status" value="1"/>
</dbReference>
<comment type="subcellular location">
    <subcellularLocation>
        <location evidence="8">Cytoplasm</location>
    </subcellularLocation>
</comment>
<evidence type="ECO:0000256" key="1">
    <source>
        <dbReference type="ARBA" id="ARBA00022490"/>
    </source>
</evidence>
<keyword evidence="7 8" id="KW-0012">Acyltransferase</keyword>
<evidence type="ECO:0000256" key="5">
    <source>
        <dbReference type="ARBA" id="ARBA00022737"/>
    </source>
</evidence>
<dbReference type="AlphaFoldDB" id="A0A3E0H3M5"/>
<comment type="subunit">
    <text evidence="8">Homotrimer.</text>
</comment>
<comment type="similarity">
    <text evidence="8">Belongs to the transferase hexapeptide repeat family. LpxA subfamily.</text>
</comment>
<keyword evidence="3 8" id="KW-0441">Lipid A biosynthesis</keyword>
<dbReference type="Gene3D" id="2.160.10.10">
    <property type="entry name" value="Hexapeptide repeat proteins"/>
    <property type="match status" value="1"/>
</dbReference>
<dbReference type="CDD" id="cd03351">
    <property type="entry name" value="LbH_UDP-GlcNAc_AT"/>
    <property type="match status" value="1"/>
</dbReference>
<proteinExistence type="inferred from homology"/>
<gene>
    <name evidence="8" type="primary">lpxA</name>
    <name evidence="10" type="ORF">DFR26_1683</name>
</gene>
<keyword evidence="6 8" id="KW-0443">Lipid metabolism</keyword>
<evidence type="ECO:0000256" key="2">
    <source>
        <dbReference type="ARBA" id="ARBA00022516"/>
    </source>
</evidence>
<name>A0A3E0H3M5_9GAMM</name>
<protein>
    <recommendedName>
        <fullName evidence="8">Acyl-[acyl-carrier-protein]--UDP-N-acetylglucosamine O-acyltransferase</fullName>
        <shortName evidence="8">UDP-N-acetylglucosamine acyltransferase</shortName>
        <ecNumber evidence="8">2.3.1.129</ecNumber>
    </recommendedName>
</protein>
<evidence type="ECO:0000256" key="4">
    <source>
        <dbReference type="ARBA" id="ARBA00022679"/>
    </source>
</evidence>
<evidence type="ECO:0000256" key="6">
    <source>
        <dbReference type="ARBA" id="ARBA00023098"/>
    </source>
</evidence>
<dbReference type="Pfam" id="PF00132">
    <property type="entry name" value="Hexapep"/>
    <property type="match status" value="3"/>
</dbReference>
<dbReference type="SUPFAM" id="SSF51161">
    <property type="entry name" value="Trimeric LpxA-like enzymes"/>
    <property type="match status" value="1"/>
</dbReference>
<dbReference type="OrthoDB" id="9807278at2"/>
<comment type="caution">
    <text evidence="10">The sequence shown here is derived from an EMBL/GenBank/DDBJ whole genome shotgun (WGS) entry which is preliminary data.</text>
</comment>
<dbReference type="RefSeq" id="WP_116208491.1">
    <property type="nucleotide sequence ID" value="NZ_QUNR01000003.1"/>
</dbReference>
<keyword evidence="5 8" id="KW-0677">Repeat</keyword>
<accession>A0A3E0H3M5</accession>
<comment type="catalytic activity">
    <reaction evidence="8">
        <text>a (3R)-hydroxyacyl-[ACP] + UDP-N-acetyl-alpha-D-glucosamine = a UDP-3-O-[(3R)-3-hydroxyacyl]-N-acetyl-alpha-D-glucosamine + holo-[ACP]</text>
        <dbReference type="Rhea" id="RHEA:67812"/>
        <dbReference type="Rhea" id="RHEA-COMP:9685"/>
        <dbReference type="Rhea" id="RHEA-COMP:9945"/>
        <dbReference type="ChEBI" id="CHEBI:57705"/>
        <dbReference type="ChEBI" id="CHEBI:64479"/>
        <dbReference type="ChEBI" id="CHEBI:78827"/>
        <dbReference type="ChEBI" id="CHEBI:173225"/>
        <dbReference type="EC" id="2.3.1.129"/>
    </reaction>
</comment>
<comment type="pathway">
    <text evidence="8">Glycolipid biosynthesis; lipid IV(A) biosynthesis; lipid IV(A) from (3R)-3-hydroxytetradecanoyl-[acyl-carrier-protein] and UDP-N-acetyl-alpha-D-glucosamine: step 1/6.</text>
</comment>
<reference evidence="10 11" key="1">
    <citation type="submission" date="2018-08" db="EMBL/GenBank/DDBJ databases">
        <title>Genomic Encyclopedia of Type Strains, Phase IV (KMG-IV): sequencing the most valuable type-strain genomes for metagenomic binning, comparative biology and taxonomic classification.</title>
        <authorList>
            <person name="Goeker M."/>
        </authorList>
    </citation>
    <scope>NUCLEOTIDE SEQUENCE [LARGE SCALE GENOMIC DNA]</scope>
    <source>
        <strain evidence="10 11">DSM 26022</strain>
    </source>
</reference>
<dbReference type="InterPro" id="IPR010137">
    <property type="entry name" value="Lipid_A_LpxA"/>
</dbReference>
<evidence type="ECO:0000256" key="7">
    <source>
        <dbReference type="ARBA" id="ARBA00023315"/>
    </source>
</evidence>
<keyword evidence="1 8" id="KW-0963">Cytoplasm</keyword>
<dbReference type="HAMAP" id="MF_00387">
    <property type="entry name" value="LpxA"/>
    <property type="match status" value="1"/>
</dbReference>
<dbReference type="Pfam" id="PF13720">
    <property type="entry name" value="Acetyltransf_11"/>
    <property type="match status" value="1"/>
</dbReference>
<keyword evidence="11" id="KW-1185">Reference proteome</keyword>
<dbReference type="PANTHER" id="PTHR43480">
    <property type="entry name" value="ACYL-[ACYL-CARRIER-PROTEIN]--UDP-N-ACETYLGLUCOSAMINE O-ACYLTRANSFERASE"/>
    <property type="match status" value="1"/>
</dbReference>
<comment type="function">
    <text evidence="8">Involved in the biosynthesis of lipid A, a phosphorylated glycolipid that anchors the lipopolysaccharide to the outer membrane of the cell.</text>
</comment>
<dbReference type="EMBL" id="QUNR01000003">
    <property type="protein sequence ID" value="REH37899.1"/>
    <property type="molecule type" value="Genomic_DNA"/>
</dbReference>
<dbReference type="PROSITE" id="PS00101">
    <property type="entry name" value="HEXAPEP_TRANSFERASES"/>
    <property type="match status" value="1"/>
</dbReference>
<dbReference type="InterPro" id="IPR018357">
    <property type="entry name" value="Hexapep_transf_CS"/>
</dbReference>